<name>A0A8S1HTS5_9PELO</name>
<dbReference type="OrthoDB" id="5818274at2759"/>
<proteinExistence type="predicted"/>
<comment type="caution">
    <text evidence="1">The sequence shown here is derived from an EMBL/GenBank/DDBJ whole genome shotgun (WGS) entry which is preliminary data.</text>
</comment>
<sequence length="99" mass="11792">MFLLFLPCIYIVITPQHLIRMVFRWWLLMCSMAAYSLQRPPTVNEIREVLSAPTSNWDYFDDVLPPFTNSSKLHENYLYEKKKYLTTVLGLPAKKHRKL</sequence>
<keyword evidence="2" id="KW-1185">Reference proteome</keyword>
<reference evidence="1" key="1">
    <citation type="submission" date="2020-10" db="EMBL/GenBank/DDBJ databases">
        <authorList>
            <person name="Kikuchi T."/>
        </authorList>
    </citation>
    <scope>NUCLEOTIDE SEQUENCE</scope>
    <source>
        <strain evidence="1">NKZ352</strain>
    </source>
</reference>
<protein>
    <submittedName>
        <fullName evidence="1">Uncharacterized protein</fullName>
    </submittedName>
</protein>
<organism evidence="1 2">
    <name type="scientific">Caenorhabditis auriculariae</name>
    <dbReference type="NCBI Taxonomy" id="2777116"/>
    <lineage>
        <taxon>Eukaryota</taxon>
        <taxon>Metazoa</taxon>
        <taxon>Ecdysozoa</taxon>
        <taxon>Nematoda</taxon>
        <taxon>Chromadorea</taxon>
        <taxon>Rhabditida</taxon>
        <taxon>Rhabditina</taxon>
        <taxon>Rhabditomorpha</taxon>
        <taxon>Rhabditoidea</taxon>
        <taxon>Rhabditidae</taxon>
        <taxon>Peloderinae</taxon>
        <taxon>Caenorhabditis</taxon>
    </lineage>
</organism>
<evidence type="ECO:0000313" key="2">
    <source>
        <dbReference type="Proteomes" id="UP000835052"/>
    </source>
</evidence>
<accession>A0A8S1HTS5</accession>
<dbReference type="AlphaFoldDB" id="A0A8S1HTS5"/>
<evidence type="ECO:0000313" key="1">
    <source>
        <dbReference type="EMBL" id="CAD6196445.1"/>
    </source>
</evidence>
<gene>
    <name evidence="1" type="ORF">CAUJ_LOCUS12359</name>
</gene>
<dbReference type="EMBL" id="CAJGYM010000072">
    <property type="protein sequence ID" value="CAD6196445.1"/>
    <property type="molecule type" value="Genomic_DNA"/>
</dbReference>
<dbReference type="Proteomes" id="UP000835052">
    <property type="component" value="Unassembled WGS sequence"/>
</dbReference>